<dbReference type="Gene3D" id="1.25.40.10">
    <property type="entry name" value="Tetratricopeptide repeat domain"/>
    <property type="match status" value="1"/>
</dbReference>
<organism evidence="1 2">
    <name type="scientific">Streptomyces halstedii</name>
    <dbReference type="NCBI Taxonomy" id="1944"/>
    <lineage>
        <taxon>Bacteria</taxon>
        <taxon>Bacillati</taxon>
        <taxon>Actinomycetota</taxon>
        <taxon>Actinomycetes</taxon>
        <taxon>Kitasatosporales</taxon>
        <taxon>Streptomycetaceae</taxon>
        <taxon>Streptomyces</taxon>
    </lineage>
</organism>
<dbReference type="EMBL" id="JAHUVW010000001">
    <property type="protein sequence ID" value="MBV7668447.1"/>
    <property type="molecule type" value="Genomic_DNA"/>
</dbReference>
<sequence>MPTAPQTTDELYQALQDNDGRPYGRTRTVTAEELVEAAERFDEPVPLAHALLELQEAYTYGSEPRKSPVVFARLLTLFDEQPDVFDARLRHQLFWRFKWVANALRALPEIPLASLRQWLTEMRDRYEKAGLDLQPYYGQAYQLAAHQGEDTTLAYELWAARTRTPLSDCEACETCERALHHLAAGDDERALRAWEPVLAGKESCQEEPARSISHALLPLLRTGRADEARALHLSGYRACRRNPSMAGEVGRHLEFCALTGNEARGLELLAENRNLFDEVDSPLDLLDFLTGVEVFLRRVELLGHGSLPAAGYAGRTWTVAGLCAEVRDRADDLAARFDARNGTATHTGRRRARLDRAPLLDALELTLRTRGLDEMAPAAPAPEPAAGTAPAVPESLPALVLRARELDEQGHPDAQACWARLRTLVAARDYTHPDDPAVGPLLRLRADLLDDEATLAGEKDAHADSAGLHEEAAGLYEDAGAPGHAALARACALLATAEIPAEGADDGAEAKTAALTAAHATMVRLHEETPGLAPYQEARLLRLRATALGLRLQTSGDQEHIAPVFAEADLLQEFATRHGVLVQISGAGLLRANTHALSGDLPAALTEVDALLARLRTDGPAWHLPRTLGLRGSVQLGLRDARAAYDDLAEALRRAADWPADMVDTARLHGALAEACMHLGRPEEALRHLTRAAEADLRNGSRTDAYCAYSSAAQLSLDLGRVEDCIALLDSLLAEPDVAAGELDDRLVAQLRLTRARALHAGEDLKAAAVEFVALAAESAGWDDDPASHAMIAAETAVLLGETGEFGRARQAADQALAAHARSPRYEQLSGCLRELARLQSERQGADGLADALAYLADAGRIADEARTAGYEARGRSLDSALAYEHGRVNAYAGAHEDSLAALEKALALLGEPGEEKDRAGEWAECVRLAGAVEGVYLERTAPALSRLDAAVSRLTALGHTEESEPLVALAARLRDEE</sequence>
<gene>
    <name evidence="1" type="ORF">STHAL_02870</name>
</gene>
<accession>A0ABS6TJL3</accession>
<dbReference type="InterPro" id="IPR019734">
    <property type="entry name" value="TPR_rpt"/>
</dbReference>
<proteinExistence type="predicted"/>
<dbReference type="SMART" id="SM00028">
    <property type="entry name" value="TPR"/>
    <property type="match status" value="3"/>
</dbReference>
<dbReference type="RefSeq" id="WP_228867199.1">
    <property type="nucleotide sequence ID" value="NZ_JAHUVW010000001.1"/>
</dbReference>
<reference evidence="1 2" key="1">
    <citation type="submission" date="2021-07" db="EMBL/GenBank/DDBJ databases">
        <title>Sequencing Streptomyces halstedii LGO-A4 genome an citrus endophytic actinomycete.</title>
        <authorList>
            <person name="Samborskyy M."/>
            <person name="Scott N."/>
            <person name="Deglau R."/>
            <person name="Dickens S."/>
            <person name="Oliveira L.G."/>
        </authorList>
    </citation>
    <scope>NUCLEOTIDE SEQUENCE [LARGE SCALE GENOMIC DNA]</scope>
    <source>
        <strain evidence="1 2">LGO-A4</strain>
    </source>
</reference>
<protein>
    <recommendedName>
        <fullName evidence="3">Tetratricopeptide repeat protein</fullName>
    </recommendedName>
</protein>
<evidence type="ECO:0000313" key="1">
    <source>
        <dbReference type="EMBL" id="MBV7668447.1"/>
    </source>
</evidence>
<dbReference type="InterPro" id="IPR011990">
    <property type="entry name" value="TPR-like_helical_dom_sf"/>
</dbReference>
<comment type="caution">
    <text evidence="1">The sequence shown here is derived from an EMBL/GenBank/DDBJ whole genome shotgun (WGS) entry which is preliminary data.</text>
</comment>
<keyword evidence="2" id="KW-1185">Reference proteome</keyword>
<dbReference type="Proteomes" id="UP000735541">
    <property type="component" value="Unassembled WGS sequence"/>
</dbReference>
<evidence type="ECO:0000313" key="2">
    <source>
        <dbReference type="Proteomes" id="UP000735541"/>
    </source>
</evidence>
<name>A0ABS6TJL3_STRHA</name>
<dbReference type="SUPFAM" id="SSF48452">
    <property type="entry name" value="TPR-like"/>
    <property type="match status" value="1"/>
</dbReference>
<evidence type="ECO:0008006" key="3">
    <source>
        <dbReference type="Google" id="ProtNLM"/>
    </source>
</evidence>